<protein>
    <recommendedName>
        <fullName evidence="6">Lipoprotein</fullName>
    </recommendedName>
</protein>
<dbReference type="Gene3D" id="3.40.190.10">
    <property type="entry name" value="Periplasmic binding protein-like II"/>
    <property type="match status" value="2"/>
</dbReference>
<reference evidence="8 9" key="1">
    <citation type="submission" date="2015-12" db="EMBL/GenBank/DDBJ databases">
        <title>Genome sequence of Tistrella mobilis MCCC 1A02139.</title>
        <authorList>
            <person name="Lu L."/>
            <person name="Lai Q."/>
            <person name="Shao Z."/>
            <person name="Qian P."/>
        </authorList>
    </citation>
    <scope>NUCLEOTIDE SEQUENCE [LARGE SCALE GENOMIC DNA]</scope>
    <source>
        <strain evidence="8 9">MCCC 1A02139</strain>
    </source>
</reference>
<dbReference type="GO" id="GO:0016020">
    <property type="term" value="C:membrane"/>
    <property type="evidence" value="ECO:0007669"/>
    <property type="project" value="UniProtKB-SubCell"/>
</dbReference>
<dbReference type="Pfam" id="PF03180">
    <property type="entry name" value="Lipoprotein_9"/>
    <property type="match status" value="1"/>
</dbReference>
<proteinExistence type="inferred from homology"/>
<dbReference type="InterPro" id="IPR004872">
    <property type="entry name" value="Lipoprotein_NlpA"/>
</dbReference>
<dbReference type="CDD" id="cd13598">
    <property type="entry name" value="PBP2_lipoprotein_IlpA_like"/>
    <property type="match status" value="1"/>
</dbReference>
<evidence type="ECO:0000256" key="6">
    <source>
        <dbReference type="PIRNR" id="PIRNR002854"/>
    </source>
</evidence>
<gene>
    <name evidence="8" type="ORF">AUP44_10085</name>
</gene>
<dbReference type="PANTHER" id="PTHR30429">
    <property type="entry name" value="D-METHIONINE-BINDING LIPOPROTEIN METQ"/>
    <property type="match status" value="1"/>
</dbReference>
<evidence type="ECO:0000256" key="7">
    <source>
        <dbReference type="SAM" id="SignalP"/>
    </source>
</evidence>
<comment type="similarity">
    <text evidence="6">Belongs to the nlpA lipoprotein family.</text>
</comment>
<evidence type="ECO:0000313" key="8">
    <source>
        <dbReference type="EMBL" id="KYO51159.1"/>
    </source>
</evidence>
<evidence type="ECO:0000256" key="2">
    <source>
        <dbReference type="ARBA" id="ARBA00022729"/>
    </source>
</evidence>
<evidence type="ECO:0000256" key="4">
    <source>
        <dbReference type="ARBA" id="ARBA00023139"/>
    </source>
</evidence>
<comment type="caution">
    <text evidence="8">The sequence shown here is derived from an EMBL/GenBank/DDBJ whole genome shotgun (WGS) entry which is preliminary data.</text>
</comment>
<keyword evidence="3" id="KW-0472">Membrane</keyword>
<feature type="signal peptide" evidence="7">
    <location>
        <begin position="1"/>
        <end position="24"/>
    </location>
</feature>
<evidence type="ECO:0000256" key="1">
    <source>
        <dbReference type="ARBA" id="ARBA00004635"/>
    </source>
</evidence>
<keyword evidence="5 6" id="KW-0449">Lipoprotein</keyword>
<dbReference type="NCBIfam" id="TIGR00363">
    <property type="entry name" value="MetQ/NlpA family lipoprotein"/>
    <property type="match status" value="1"/>
</dbReference>
<dbReference type="AlphaFoldDB" id="A0A162KFM5"/>
<sequence>MFTAILGLAALVAAFAAGGLAARAAGTETVRLGVIAGAEEEIAEVVKQVAARDGLNVEIVTFQDYVLPNEALAAGDLDANAFQHQPYLDAQITAHGYDIVNVGYTIVEPIGIYSTRVKRLADLAEGAKLGIPNDPSNGGRVLNLLAREGMIELAPGKGLTPTLLDITANPKKLEIVELDAAQLPRAVPDLDAAAINGNYAHDAGFDPTKDAIAIESRTDNPYGNFVAARAADAQAPRIRKLVAAYQSDEVKAFLAERFKGAILPAW</sequence>
<dbReference type="Proteomes" id="UP000075787">
    <property type="component" value="Unassembled WGS sequence"/>
</dbReference>
<dbReference type="SUPFAM" id="SSF53850">
    <property type="entry name" value="Periplasmic binding protein-like II"/>
    <property type="match status" value="1"/>
</dbReference>
<accession>A0A162KFM5</accession>
<name>A0A162KFM5_9PROT</name>
<organism evidence="8 9">
    <name type="scientific">Tistrella mobilis</name>
    <dbReference type="NCBI Taxonomy" id="171437"/>
    <lineage>
        <taxon>Bacteria</taxon>
        <taxon>Pseudomonadati</taxon>
        <taxon>Pseudomonadota</taxon>
        <taxon>Alphaproteobacteria</taxon>
        <taxon>Geminicoccales</taxon>
        <taxon>Geminicoccaceae</taxon>
        <taxon>Tistrella</taxon>
    </lineage>
</organism>
<evidence type="ECO:0000256" key="5">
    <source>
        <dbReference type="ARBA" id="ARBA00023288"/>
    </source>
</evidence>
<keyword evidence="4" id="KW-0564">Palmitate</keyword>
<evidence type="ECO:0000313" key="9">
    <source>
        <dbReference type="Proteomes" id="UP000075787"/>
    </source>
</evidence>
<keyword evidence="2 7" id="KW-0732">Signal</keyword>
<dbReference type="EMBL" id="LPZR01000182">
    <property type="protein sequence ID" value="KYO51159.1"/>
    <property type="molecule type" value="Genomic_DNA"/>
</dbReference>
<dbReference type="OrthoDB" id="9812878at2"/>
<dbReference type="PIRSF" id="PIRSF002854">
    <property type="entry name" value="MetQ"/>
    <property type="match status" value="1"/>
</dbReference>
<evidence type="ECO:0000256" key="3">
    <source>
        <dbReference type="ARBA" id="ARBA00023136"/>
    </source>
</evidence>
<comment type="subcellular location">
    <subcellularLocation>
        <location evidence="1">Membrane</location>
        <topology evidence="1">Lipid-anchor</topology>
    </subcellularLocation>
</comment>
<dbReference type="PANTHER" id="PTHR30429:SF1">
    <property type="entry name" value="D-METHIONINE-BINDING LIPOPROTEIN METQ-RELATED"/>
    <property type="match status" value="1"/>
</dbReference>
<feature type="chain" id="PRO_5007836532" description="Lipoprotein" evidence="7">
    <location>
        <begin position="25"/>
        <end position="266"/>
    </location>
</feature>